<keyword evidence="2" id="KW-1185">Reference proteome</keyword>
<dbReference type="EMBL" id="CATNWA010014531">
    <property type="protein sequence ID" value="CAI9572969.1"/>
    <property type="molecule type" value="Genomic_DNA"/>
</dbReference>
<reference evidence="1" key="1">
    <citation type="submission" date="2023-05" db="EMBL/GenBank/DDBJ databases">
        <authorList>
            <person name="Stuckert A."/>
        </authorList>
    </citation>
    <scope>NUCLEOTIDE SEQUENCE</scope>
</reference>
<comment type="caution">
    <text evidence="1">The sequence shown here is derived from an EMBL/GenBank/DDBJ whole genome shotgun (WGS) entry which is preliminary data.</text>
</comment>
<organism evidence="1 2">
    <name type="scientific">Staurois parvus</name>
    <dbReference type="NCBI Taxonomy" id="386267"/>
    <lineage>
        <taxon>Eukaryota</taxon>
        <taxon>Metazoa</taxon>
        <taxon>Chordata</taxon>
        <taxon>Craniata</taxon>
        <taxon>Vertebrata</taxon>
        <taxon>Euteleostomi</taxon>
        <taxon>Amphibia</taxon>
        <taxon>Batrachia</taxon>
        <taxon>Anura</taxon>
        <taxon>Neobatrachia</taxon>
        <taxon>Ranoidea</taxon>
        <taxon>Ranidae</taxon>
        <taxon>Staurois</taxon>
    </lineage>
</organism>
<name>A0ABN9DK21_9NEOB</name>
<dbReference type="Proteomes" id="UP001162483">
    <property type="component" value="Unassembled WGS sequence"/>
</dbReference>
<accession>A0ABN9DK21</accession>
<evidence type="ECO:0000313" key="2">
    <source>
        <dbReference type="Proteomes" id="UP001162483"/>
    </source>
</evidence>
<evidence type="ECO:0000313" key="1">
    <source>
        <dbReference type="EMBL" id="CAI9572969.1"/>
    </source>
</evidence>
<proteinExistence type="predicted"/>
<sequence>MSDSDQYRMKRNQLIWQLNSYY</sequence>
<gene>
    <name evidence="1" type="ORF">SPARVUS_LOCUS7565035</name>
</gene>
<protein>
    <submittedName>
        <fullName evidence="1">Uncharacterized protein</fullName>
    </submittedName>
</protein>